<organism evidence="2 3">
    <name type="scientific">Rangifer tarandus platyrhynchus</name>
    <name type="common">Svalbard reindeer</name>
    <dbReference type="NCBI Taxonomy" id="3082113"/>
    <lineage>
        <taxon>Eukaryota</taxon>
        <taxon>Metazoa</taxon>
        <taxon>Chordata</taxon>
        <taxon>Craniata</taxon>
        <taxon>Vertebrata</taxon>
        <taxon>Euteleostomi</taxon>
        <taxon>Mammalia</taxon>
        <taxon>Eutheria</taxon>
        <taxon>Laurasiatheria</taxon>
        <taxon>Artiodactyla</taxon>
        <taxon>Ruminantia</taxon>
        <taxon>Pecora</taxon>
        <taxon>Cervidae</taxon>
        <taxon>Odocoileinae</taxon>
        <taxon>Rangifer</taxon>
    </lineage>
</organism>
<dbReference type="Proteomes" id="UP001176941">
    <property type="component" value="Chromosome 11"/>
</dbReference>
<feature type="compositionally biased region" description="Basic residues" evidence="1">
    <location>
        <begin position="47"/>
        <end position="56"/>
    </location>
</feature>
<proteinExistence type="predicted"/>
<evidence type="ECO:0000256" key="1">
    <source>
        <dbReference type="SAM" id="MobiDB-lite"/>
    </source>
</evidence>
<feature type="compositionally biased region" description="Low complexity" evidence="1">
    <location>
        <begin position="213"/>
        <end position="255"/>
    </location>
</feature>
<accession>A0ABN8XZ97</accession>
<evidence type="ECO:0000313" key="2">
    <source>
        <dbReference type="EMBL" id="CAI9154650.1"/>
    </source>
</evidence>
<dbReference type="EMBL" id="OX459947">
    <property type="protein sequence ID" value="CAI9154650.1"/>
    <property type="molecule type" value="Genomic_DNA"/>
</dbReference>
<feature type="region of interest" description="Disordered" evidence="1">
    <location>
        <begin position="1"/>
        <end position="294"/>
    </location>
</feature>
<feature type="compositionally biased region" description="Low complexity" evidence="1">
    <location>
        <begin position="187"/>
        <end position="197"/>
    </location>
</feature>
<feature type="compositionally biased region" description="Low complexity" evidence="1">
    <location>
        <begin position="30"/>
        <end position="43"/>
    </location>
</feature>
<protein>
    <recommendedName>
        <fullName evidence="4">Basic proline-rich protein-like</fullName>
    </recommendedName>
</protein>
<gene>
    <name evidence="2" type="ORF">MRATA1EN1_LOCUS3612</name>
</gene>
<name>A0ABN8XZ97_RANTA</name>
<feature type="compositionally biased region" description="Pro residues" evidence="1">
    <location>
        <begin position="165"/>
        <end position="178"/>
    </location>
</feature>
<sequence>MAGPSGKYPRRPSRLTAGAFPGEPGGQRRLAGSAPGALPLPAGTERRHARGRRPRAKPGLSGDGWGSFCPALRPFGRRLPKSPESAKKLPARPKIQLRRPQPATCQCAPYPGLVSGAQDPGERPHPSPTPQPCSPGTRLSSLPPAPPHLRHRVISCRRPLAKAPHTPPQPDPQRLGPPPRRDPHLPPGQAAESRAAGGAAGELTRSPEPCPGRLPALARSFRPRAAAAGAATEASSARPPASAPPLGSSPEAGPELAGRGWARSRLDLDGTRAAGKGLLSPSTTTFEQLEIEGR</sequence>
<evidence type="ECO:0000313" key="3">
    <source>
        <dbReference type="Proteomes" id="UP001176941"/>
    </source>
</evidence>
<keyword evidence="3" id="KW-1185">Reference proteome</keyword>
<evidence type="ECO:0008006" key="4">
    <source>
        <dbReference type="Google" id="ProtNLM"/>
    </source>
</evidence>
<reference evidence="2" key="1">
    <citation type="submission" date="2023-04" db="EMBL/GenBank/DDBJ databases">
        <authorList>
            <consortium name="ELIXIR-Norway"/>
        </authorList>
    </citation>
    <scope>NUCLEOTIDE SEQUENCE [LARGE SCALE GENOMIC DNA]</scope>
</reference>